<evidence type="ECO:0000313" key="2">
    <source>
        <dbReference type="EMBL" id="MEE1975486.1"/>
    </source>
</evidence>
<protein>
    <submittedName>
        <fullName evidence="2">DUF5689 domain-containing protein</fullName>
    </submittedName>
</protein>
<proteinExistence type="predicted"/>
<organism evidence="2 3">
    <name type="scientific">Maribacter cobaltidurans</name>
    <dbReference type="NCBI Taxonomy" id="1178778"/>
    <lineage>
        <taxon>Bacteria</taxon>
        <taxon>Pseudomonadati</taxon>
        <taxon>Bacteroidota</taxon>
        <taxon>Flavobacteriia</taxon>
        <taxon>Flavobacteriales</taxon>
        <taxon>Flavobacteriaceae</taxon>
        <taxon>Maribacter</taxon>
    </lineage>
</organism>
<gene>
    <name evidence="2" type="ORF">V1I91_05370</name>
</gene>
<accession>A0ABU7IRA2</accession>
<evidence type="ECO:0000313" key="3">
    <source>
        <dbReference type="Proteomes" id="UP001356308"/>
    </source>
</evidence>
<name>A0ABU7IRA2_9FLAO</name>
<dbReference type="PROSITE" id="PS51841">
    <property type="entry name" value="LTD"/>
    <property type="match status" value="1"/>
</dbReference>
<sequence>MLERKIIYRTFERVFCFLILLQLSGCVNGRNFDALESSCETQLKANTTYAQLKELYKGETLQIQEDLVIEGYINSSDSTGNFFGVLYFQNNPDNPTDALFIEIDVRDSHLFYELGDKVLIKLKGLYLGYTRGNYKLGGVFTSFGSTSVGRLPYNAVFQHVLISCDSKNSITPTLTSIPELKEEMINTLIRFENMEFSLEELGKPYAEKEEETERILLDCDDNELIMLNSGYSDFRADLIPVLGGSITGVLTKEGEDYKLIVRDLSDIDFTQDKCEDLIDEFTSNQLFFSELADPENNVGARFMELYNSSTEPLSLKGWQILRYTNANTEVSSSIDLSGYTIDGESTLVISPNAEIFEQVYGFSPDIAVGTNSPADSNGDDNLQLVDPFGIVIDVFGIPGEDGSGTNHEFEDGKAIRRPEVNEGASEFQFSQWEIYNDTGEAGTLNQPQLAPDDFTPGIR</sequence>
<feature type="domain" description="LTD" evidence="1">
    <location>
        <begin position="280"/>
        <end position="399"/>
    </location>
</feature>
<dbReference type="InterPro" id="IPR001322">
    <property type="entry name" value="Lamin_tail_dom"/>
</dbReference>
<dbReference type="InterPro" id="IPR043744">
    <property type="entry name" value="DUF5689"/>
</dbReference>
<dbReference type="Proteomes" id="UP001356308">
    <property type="component" value="Unassembled WGS sequence"/>
</dbReference>
<dbReference type="EMBL" id="JAZDDG010000002">
    <property type="protein sequence ID" value="MEE1975486.1"/>
    <property type="molecule type" value="Genomic_DNA"/>
</dbReference>
<dbReference type="SUPFAM" id="SSF74853">
    <property type="entry name" value="Lamin A/C globular tail domain"/>
    <property type="match status" value="1"/>
</dbReference>
<evidence type="ECO:0000259" key="1">
    <source>
        <dbReference type="PROSITE" id="PS51841"/>
    </source>
</evidence>
<dbReference type="RefSeq" id="WP_272650307.1">
    <property type="nucleotide sequence ID" value="NZ_JAZDDG010000002.1"/>
</dbReference>
<comment type="caution">
    <text evidence="2">The sequence shown here is derived from an EMBL/GenBank/DDBJ whole genome shotgun (WGS) entry which is preliminary data.</text>
</comment>
<dbReference type="Pfam" id="PF18942">
    <property type="entry name" value="DUF5689"/>
    <property type="match status" value="1"/>
</dbReference>
<dbReference type="InterPro" id="IPR036415">
    <property type="entry name" value="Lamin_tail_dom_sf"/>
</dbReference>
<dbReference type="Pfam" id="PF00932">
    <property type="entry name" value="LTD"/>
    <property type="match status" value="1"/>
</dbReference>
<keyword evidence="3" id="KW-1185">Reference proteome</keyword>
<reference evidence="2 3" key="1">
    <citation type="submission" date="2024-01" db="EMBL/GenBank/DDBJ databases">
        <title>Maribacter spp. originated from different algae showed divergent polysaccharides utilization ability.</title>
        <authorList>
            <person name="Wang H."/>
            <person name="Wu Y."/>
        </authorList>
    </citation>
    <scope>NUCLEOTIDE SEQUENCE [LARGE SCALE GENOMIC DNA]</scope>
    <source>
        <strain evidence="2 3">PR1</strain>
    </source>
</reference>